<dbReference type="RefSeq" id="WP_148945256.1">
    <property type="nucleotide sequence ID" value="NZ_VTEH01000001.1"/>
</dbReference>
<keyword evidence="3" id="KW-0808">Transferase</keyword>
<dbReference type="GO" id="GO:0008360">
    <property type="term" value="P:regulation of cell shape"/>
    <property type="evidence" value="ECO:0007669"/>
    <property type="project" value="UniProtKB-KW"/>
</dbReference>
<dbReference type="GO" id="GO:0051301">
    <property type="term" value="P:cell division"/>
    <property type="evidence" value="ECO:0007669"/>
    <property type="project" value="InterPro"/>
</dbReference>
<keyword evidence="2" id="KW-0328">Glycosyltransferase</keyword>
<keyword evidence="7 17" id="KW-1133">Transmembrane helix</keyword>
<evidence type="ECO:0000256" key="16">
    <source>
        <dbReference type="ARBA" id="ARBA00049966"/>
    </source>
</evidence>
<name>A0A5D4KL98_9BACI</name>
<dbReference type="InterPro" id="IPR001182">
    <property type="entry name" value="FtsW/RodA"/>
</dbReference>
<feature type="transmembrane region" description="Helical" evidence="17">
    <location>
        <begin position="83"/>
        <end position="102"/>
    </location>
</feature>
<reference evidence="18 19" key="1">
    <citation type="submission" date="2019-08" db="EMBL/GenBank/DDBJ databases">
        <title>Bacillus genomes from the desert of Cuatro Cienegas, Coahuila.</title>
        <authorList>
            <person name="Olmedo-Alvarez G."/>
        </authorList>
    </citation>
    <scope>NUCLEOTIDE SEQUENCE [LARGE SCALE GENOMIC DNA]</scope>
    <source>
        <strain evidence="18 19">CH40_1T</strain>
    </source>
</reference>
<evidence type="ECO:0000256" key="8">
    <source>
        <dbReference type="ARBA" id="ARBA00023136"/>
    </source>
</evidence>
<dbReference type="Pfam" id="PF01098">
    <property type="entry name" value="FTSW_RODA_SPOVE"/>
    <property type="match status" value="1"/>
</dbReference>
<comment type="function">
    <text evidence="16">Peptidoglycan polymerase that is essential for cell division.</text>
</comment>
<evidence type="ECO:0000256" key="7">
    <source>
        <dbReference type="ARBA" id="ARBA00022989"/>
    </source>
</evidence>
<dbReference type="EC" id="2.4.99.28" evidence="14"/>
<feature type="transmembrane region" description="Helical" evidence="17">
    <location>
        <begin position="195"/>
        <end position="213"/>
    </location>
</feature>
<dbReference type="GO" id="GO:0008955">
    <property type="term" value="F:peptidoglycan glycosyltransferase activity"/>
    <property type="evidence" value="ECO:0007669"/>
    <property type="project" value="UniProtKB-EC"/>
</dbReference>
<evidence type="ECO:0000313" key="18">
    <source>
        <dbReference type="EMBL" id="TYR77660.1"/>
    </source>
</evidence>
<evidence type="ECO:0000256" key="15">
    <source>
        <dbReference type="ARBA" id="ARBA00049902"/>
    </source>
</evidence>
<dbReference type="GO" id="GO:0032153">
    <property type="term" value="C:cell division site"/>
    <property type="evidence" value="ECO:0007669"/>
    <property type="project" value="TreeGrafter"/>
</dbReference>
<evidence type="ECO:0000256" key="9">
    <source>
        <dbReference type="ARBA" id="ARBA00032370"/>
    </source>
</evidence>
<evidence type="ECO:0000313" key="19">
    <source>
        <dbReference type="Proteomes" id="UP000323317"/>
    </source>
</evidence>
<keyword evidence="4 17" id="KW-0812">Transmembrane</keyword>
<evidence type="ECO:0000256" key="1">
    <source>
        <dbReference type="ARBA" id="ARBA00004141"/>
    </source>
</evidence>
<feature type="transmembrane region" description="Helical" evidence="17">
    <location>
        <begin position="53"/>
        <end position="71"/>
    </location>
</feature>
<feature type="transmembrane region" description="Helical" evidence="17">
    <location>
        <begin position="354"/>
        <end position="377"/>
    </location>
</feature>
<evidence type="ECO:0000256" key="17">
    <source>
        <dbReference type="SAM" id="Phobius"/>
    </source>
</evidence>
<protein>
    <recommendedName>
        <fullName evidence="12">Probable peptidoglycan glycosyltransferase FtsW</fullName>
        <ecNumber evidence="14">2.4.99.28</ecNumber>
    </recommendedName>
    <alternativeName>
        <fullName evidence="13">Cell division protein FtsW</fullName>
    </alternativeName>
    <alternativeName>
        <fullName evidence="10">Cell wall polymerase</fullName>
    </alternativeName>
    <alternativeName>
        <fullName evidence="9">Peptidoglycan polymerase</fullName>
    </alternativeName>
</protein>
<organism evidence="18 19">
    <name type="scientific">Rossellomorea vietnamensis</name>
    <dbReference type="NCBI Taxonomy" id="218284"/>
    <lineage>
        <taxon>Bacteria</taxon>
        <taxon>Bacillati</taxon>
        <taxon>Bacillota</taxon>
        <taxon>Bacilli</taxon>
        <taxon>Bacillales</taxon>
        <taxon>Bacillaceae</taxon>
        <taxon>Rossellomorea</taxon>
    </lineage>
</organism>
<evidence type="ECO:0000256" key="5">
    <source>
        <dbReference type="ARBA" id="ARBA00022960"/>
    </source>
</evidence>
<sequence>MLIKKILKSYDYSLIAVYIFLCFFGLIMIYSASMVTAVEFYETSSDHFYKKQLFNILVGLSAFLLAAVFPYKAFTRFKFPLKAVLFGTIGLLLAVHFVGVEVNGAQSWINIGIMQIQPSEFAKLSVIIYLSAVYAKKQDYIDQLNVGVMPPLLIFGFICFLVFLEPDYGTAGIIFVIGCFVILCSGISLKMLLKLGALGAGLLVVVSPFIYLARNYIFTTERVGRIQAYLDPFQYAQGDGYQLVNSYLAIGAGGLQGLGLGQGIQKLGYLPESHTDFIMAIIVEELGLLGVAFVILGLSYIVLRGIYTGVKSRDPFGTMLAVGISSMIGLQAFINLGGVSGVIPITGVPLPFVSYGGSSLLVLSLSMGVLVNVSMFVKYDEKYRDKKESSAANTSSEVKNVYNIHH</sequence>
<comment type="caution">
    <text evidence="18">The sequence shown here is derived from an EMBL/GenBank/DDBJ whole genome shotgun (WGS) entry which is preliminary data.</text>
</comment>
<evidence type="ECO:0000256" key="13">
    <source>
        <dbReference type="ARBA" id="ARBA00041418"/>
    </source>
</evidence>
<dbReference type="PROSITE" id="PS00428">
    <property type="entry name" value="FTSW_RODA_SPOVE"/>
    <property type="match status" value="1"/>
</dbReference>
<keyword evidence="6" id="KW-0573">Peptidoglycan synthesis</keyword>
<evidence type="ECO:0000256" key="2">
    <source>
        <dbReference type="ARBA" id="ARBA00022676"/>
    </source>
</evidence>
<dbReference type="GO" id="GO:0005886">
    <property type="term" value="C:plasma membrane"/>
    <property type="evidence" value="ECO:0007669"/>
    <property type="project" value="TreeGrafter"/>
</dbReference>
<dbReference type="AlphaFoldDB" id="A0A5D4KL98"/>
<feature type="transmembrane region" description="Helical" evidence="17">
    <location>
        <begin position="277"/>
        <end position="303"/>
    </location>
</feature>
<keyword evidence="8 17" id="KW-0472">Membrane</keyword>
<evidence type="ECO:0000256" key="11">
    <source>
        <dbReference type="ARBA" id="ARBA00038053"/>
    </source>
</evidence>
<feature type="transmembrane region" description="Helical" evidence="17">
    <location>
        <begin position="170"/>
        <end position="188"/>
    </location>
</feature>
<keyword evidence="5" id="KW-0133">Cell shape</keyword>
<proteinExistence type="inferred from homology"/>
<feature type="transmembrane region" description="Helical" evidence="17">
    <location>
        <begin position="144"/>
        <end position="164"/>
    </location>
</feature>
<feature type="transmembrane region" description="Helical" evidence="17">
    <location>
        <begin position="12"/>
        <end position="33"/>
    </location>
</feature>
<comment type="similarity">
    <text evidence="11">Belongs to the SEDS family. FtsW subfamily.</text>
</comment>
<dbReference type="EMBL" id="VTEH01000001">
    <property type="protein sequence ID" value="TYR77660.1"/>
    <property type="molecule type" value="Genomic_DNA"/>
</dbReference>
<dbReference type="Proteomes" id="UP000323317">
    <property type="component" value="Unassembled WGS sequence"/>
</dbReference>
<dbReference type="PANTHER" id="PTHR30474">
    <property type="entry name" value="CELL CYCLE PROTEIN"/>
    <property type="match status" value="1"/>
</dbReference>
<feature type="transmembrane region" description="Helical" evidence="17">
    <location>
        <begin position="315"/>
        <end position="334"/>
    </location>
</feature>
<evidence type="ECO:0000256" key="3">
    <source>
        <dbReference type="ARBA" id="ARBA00022679"/>
    </source>
</evidence>
<dbReference type="GO" id="GO:0009252">
    <property type="term" value="P:peptidoglycan biosynthetic process"/>
    <property type="evidence" value="ECO:0007669"/>
    <property type="project" value="UniProtKB-KW"/>
</dbReference>
<dbReference type="InterPro" id="IPR018365">
    <property type="entry name" value="Cell_cycle_FtsW-rel_CS"/>
</dbReference>
<comment type="subcellular location">
    <subcellularLocation>
        <location evidence="1">Membrane</location>
        <topology evidence="1">Multi-pass membrane protein</topology>
    </subcellularLocation>
</comment>
<evidence type="ECO:0000256" key="6">
    <source>
        <dbReference type="ARBA" id="ARBA00022984"/>
    </source>
</evidence>
<gene>
    <name evidence="18" type="ORF">FZC79_02260</name>
</gene>
<dbReference type="PANTHER" id="PTHR30474:SF2">
    <property type="entry name" value="PEPTIDOGLYCAN GLYCOSYLTRANSFERASE FTSW-RELATED"/>
    <property type="match status" value="1"/>
</dbReference>
<evidence type="ECO:0000256" key="4">
    <source>
        <dbReference type="ARBA" id="ARBA00022692"/>
    </source>
</evidence>
<evidence type="ECO:0000256" key="14">
    <source>
        <dbReference type="ARBA" id="ARBA00044770"/>
    </source>
</evidence>
<evidence type="ECO:0000256" key="10">
    <source>
        <dbReference type="ARBA" id="ARBA00033270"/>
    </source>
</evidence>
<comment type="catalytic activity">
    <reaction evidence="15">
        <text>[GlcNAc-(1-&gt;4)-Mur2Ac(oyl-L-Ala-gamma-D-Glu-L-Lys-D-Ala-D-Ala)](n)-di-trans,octa-cis-undecaprenyl diphosphate + beta-D-GlcNAc-(1-&gt;4)-Mur2Ac(oyl-L-Ala-gamma-D-Glu-L-Lys-D-Ala-D-Ala)-di-trans,octa-cis-undecaprenyl diphosphate = [GlcNAc-(1-&gt;4)-Mur2Ac(oyl-L-Ala-gamma-D-Glu-L-Lys-D-Ala-D-Ala)](n+1)-di-trans,octa-cis-undecaprenyl diphosphate + di-trans,octa-cis-undecaprenyl diphosphate + H(+)</text>
        <dbReference type="Rhea" id="RHEA:23708"/>
        <dbReference type="Rhea" id="RHEA-COMP:9602"/>
        <dbReference type="Rhea" id="RHEA-COMP:9603"/>
        <dbReference type="ChEBI" id="CHEBI:15378"/>
        <dbReference type="ChEBI" id="CHEBI:58405"/>
        <dbReference type="ChEBI" id="CHEBI:60033"/>
        <dbReference type="ChEBI" id="CHEBI:78435"/>
        <dbReference type="EC" id="2.4.99.28"/>
    </reaction>
</comment>
<dbReference type="GO" id="GO:0015648">
    <property type="term" value="F:lipid-linked peptidoglycan transporter activity"/>
    <property type="evidence" value="ECO:0007669"/>
    <property type="project" value="TreeGrafter"/>
</dbReference>
<evidence type="ECO:0000256" key="12">
    <source>
        <dbReference type="ARBA" id="ARBA00041185"/>
    </source>
</evidence>
<accession>A0A5D4KL98</accession>